<dbReference type="GO" id="GO:0016020">
    <property type="term" value="C:membrane"/>
    <property type="evidence" value="ECO:0007669"/>
    <property type="project" value="UniProtKB-SubCell"/>
</dbReference>
<keyword evidence="3 7" id="KW-0812">Transmembrane</keyword>
<feature type="transmembrane region" description="Helical" evidence="7">
    <location>
        <begin position="180"/>
        <end position="202"/>
    </location>
</feature>
<accession>A0A9W8XYN1</accession>
<feature type="compositionally biased region" description="Basic and acidic residues" evidence="6">
    <location>
        <begin position="1"/>
        <end position="17"/>
    </location>
</feature>
<comment type="caution">
    <text evidence="9">The sequence shown here is derived from an EMBL/GenBank/DDBJ whole genome shotgun (WGS) entry which is preliminary data.</text>
</comment>
<keyword evidence="4 7" id="KW-1133">Transmembrane helix</keyword>
<evidence type="ECO:0000313" key="10">
    <source>
        <dbReference type="Proteomes" id="UP001140560"/>
    </source>
</evidence>
<feature type="transmembrane region" description="Helical" evidence="7">
    <location>
        <begin position="90"/>
        <end position="110"/>
    </location>
</feature>
<evidence type="ECO:0000313" key="9">
    <source>
        <dbReference type="EMBL" id="KAJ4362418.1"/>
    </source>
</evidence>
<dbReference type="Pfam" id="PF07690">
    <property type="entry name" value="MFS_1"/>
    <property type="match status" value="1"/>
</dbReference>
<feature type="transmembrane region" description="Helical" evidence="7">
    <location>
        <begin position="58"/>
        <end position="78"/>
    </location>
</feature>
<evidence type="ECO:0000256" key="7">
    <source>
        <dbReference type="SAM" id="Phobius"/>
    </source>
</evidence>
<dbReference type="PANTHER" id="PTHR23502:SF68">
    <property type="entry name" value="MULTIDRUG TRANSPORTER, PUTATIVE (AFU_ORTHOLOGUE AFUA_3G01120)-RELATED"/>
    <property type="match status" value="1"/>
</dbReference>
<dbReference type="PANTHER" id="PTHR23502">
    <property type="entry name" value="MAJOR FACILITATOR SUPERFAMILY"/>
    <property type="match status" value="1"/>
</dbReference>
<keyword evidence="5 7" id="KW-0472">Membrane</keyword>
<organism evidence="9 10">
    <name type="scientific">Neocucurbitaria cava</name>
    <dbReference type="NCBI Taxonomy" id="798079"/>
    <lineage>
        <taxon>Eukaryota</taxon>
        <taxon>Fungi</taxon>
        <taxon>Dikarya</taxon>
        <taxon>Ascomycota</taxon>
        <taxon>Pezizomycotina</taxon>
        <taxon>Dothideomycetes</taxon>
        <taxon>Pleosporomycetidae</taxon>
        <taxon>Pleosporales</taxon>
        <taxon>Pleosporineae</taxon>
        <taxon>Cucurbitariaceae</taxon>
        <taxon>Neocucurbitaria</taxon>
    </lineage>
</organism>
<evidence type="ECO:0000256" key="6">
    <source>
        <dbReference type="SAM" id="MobiDB-lite"/>
    </source>
</evidence>
<sequence>MDAKQVHVAADDAEKGPESSSTAARGGPISNIVDWDDLNDPDYPMNWSKSRKFKNISVICYCTFLTPLGSTMFAPAIQDVMRTYQSNDPLLASFVVSVWILGYFFGPLFLGPLSELYGRLPVYLVCNVLFTVFNICTAVSPSLAALVVFRFFSGTFGGCPITIGAGSFGDMIHPRSRGKIIAIWSLGPMIGPIVGPIAGGYLGASVGWRWICWTLAIASGAGAFASFIFQEETYPPTLIERKCKKLKKLTGNQALRTDVHMDRKPSHVFGRAIIRPLRLLFLSPIVSILSLYMGVVYGFMYLLFTTFPLVFQVQYGFGTGTIGLTYLGLGIGSLLGLGVAGYMSDRIYHKKAVDGRMEPEWRIVPLIPSAFLIPAGLFWYGWTTYYKTHWILPELGTVLIGIGINVLMMCISTYFIDAHPRFEASATAAATAVRSLIGALVPLFGRSMYEAMGLGWGNSLLGFITVVMAPLPFLFFKYGQRIRTNTRFQPSL</sequence>
<comment type="subcellular location">
    <subcellularLocation>
        <location evidence="1">Membrane</location>
        <topology evidence="1">Multi-pass membrane protein</topology>
    </subcellularLocation>
</comment>
<feature type="transmembrane region" description="Helical" evidence="7">
    <location>
        <begin position="395"/>
        <end position="416"/>
    </location>
</feature>
<dbReference type="Proteomes" id="UP001140560">
    <property type="component" value="Unassembled WGS sequence"/>
</dbReference>
<evidence type="ECO:0000256" key="4">
    <source>
        <dbReference type="ARBA" id="ARBA00022989"/>
    </source>
</evidence>
<dbReference type="OrthoDB" id="5296287at2759"/>
<feature type="region of interest" description="Disordered" evidence="6">
    <location>
        <begin position="1"/>
        <end position="28"/>
    </location>
</feature>
<dbReference type="AlphaFoldDB" id="A0A9W8XYN1"/>
<feature type="transmembrane region" description="Helical" evidence="7">
    <location>
        <begin position="324"/>
        <end position="343"/>
    </location>
</feature>
<dbReference type="GO" id="GO:0022857">
    <property type="term" value="F:transmembrane transporter activity"/>
    <property type="evidence" value="ECO:0007669"/>
    <property type="project" value="InterPro"/>
</dbReference>
<gene>
    <name evidence="9" type="ORF">N0V83_010511</name>
</gene>
<evidence type="ECO:0000256" key="5">
    <source>
        <dbReference type="ARBA" id="ARBA00023136"/>
    </source>
</evidence>
<keyword evidence="10" id="KW-1185">Reference proteome</keyword>
<proteinExistence type="inferred from homology"/>
<feature type="transmembrane region" description="Helical" evidence="7">
    <location>
        <begin position="208"/>
        <end position="229"/>
    </location>
</feature>
<dbReference type="PROSITE" id="PS50850">
    <property type="entry name" value="MFS"/>
    <property type="match status" value="1"/>
</dbReference>
<dbReference type="InterPro" id="IPR011701">
    <property type="entry name" value="MFS"/>
</dbReference>
<feature type="domain" description="Major facilitator superfamily (MFS) profile" evidence="8">
    <location>
        <begin position="55"/>
        <end position="482"/>
    </location>
</feature>
<dbReference type="InterPro" id="IPR020846">
    <property type="entry name" value="MFS_dom"/>
</dbReference>
<dbReference type="EMBL" id="JAPEUY010000021">
    <property type="protein sequence ID" value="KAJ4362418.1"/>
    <property type="molecule type" value="Genomic_DNA"/>
</dbReference>
<dbReference type="Gene3D" id="1.20.1250.20">
    <property type="entry name" value="MFS general substrate transporter like domains"/>
    <property type="match status" value="1"/>
</dbReference>
<feature type="transmembrane region" description="Helical" evidence="7">
    <location>
        <begin position="428"/>
        <end position="449"/>
    </location>
</feature>
<evidence type="ECO:0000256" key="2">
    <source>
        <dbReference type="ARBA" id="ARBA00008335"/>
    </source>
</evidence>
<dbReference type="InterPro" id="IPR036259">
    <property type="entry name" value="MFS_trans_sf"/>
</dbReference>
<feature type="transmembrane region" description="Helical" evidence="7">
    <location>
        <begin position="147"/>
        <end position="168"/>
    </location>
</feature>
<reference evidence="9" key="1">
    <citation type="submission" date="2022-10" db="EMBL/GenBank/DDBJ databases">
        <title>Tapping the CABI collections for fungal endophytes: first genome assemblies for Collariella, Neodidymelliopsis, Ascochyta clinopodiicola, Didymella pomorum, Didymosphaeria variabile, Neocosmospora piperis and Neocucurbitaria cava.</title>
        <authorList>
            <person name="Hill R."/>
        </authorList>
    </citation>
    <scope>NUCLEOTIDE SEQUENCE</scope>
    <source>
        <strain evidence="9">IMI 356814</strain>
    </source>
</reference>
<protein>
    <recommendedName>
        <fullName evidence="8">Major facilitator superfamily (MFS) profile domain-containing protein</fullName>
    </recommendedName>
</protein>
<comment type="similarity">
    <text evidence="2">Belongs to the major facilitator superfamily.</text>
</comment>
<dbReference type="SUPFAM" id="SSF103473">
    <property type="entry name" value="MFS general substrate transporter"/>
    <property type="match status" value="1"/>
</dbReference>
<name>A0A9W8XYN1_9PLEO</name>
<dbReference type="CDD" id="cd17323">
    <property type="entry name" value="MFS_Tpo1_MDR_like"/>
    <property type="match status" value="1"/>
</dbReference>
<feature type="transmembrane region" description="Helical" evidence="7">
    <location>
        <begin position="279"/>
        <end position="304"/>
    </location>
</feature>
<feature type="transmembrane region" description="Helical" evidence="7">
    <location>
        <begin position="122"/>
        <end position="141"/>
    </location>
</feature>
<evidence type="ECO:0000256" key="3">
    <source>
        <dbReference type="ARBA" id="ARBA00022692"/>
    </source>
</evidence>
<feature type="transmembrane region" description="Helical" evidence="7">
    <location>
        <begin position="455"/>
        <end position="476"/>
    </location>
</feature>
<feature type="transmembrane region" description="Helical" evidence="7">
    <location>
        <begin position="363"/>
        <end position="383"/>
    </location>
</feature>
<evidence type="ECO:0000256" key="1">
    <source>
        <dbReference type="ARBA" id="ARBA00004141"/>
    </source>
</evidence>
<evidence type="ECO:0000259" key="8">
    <source>
        <dbReference type="PROSITE" id="PS50850"/>
    </source>
</evidence>
<dbReference type="FunFam" id="1.20.1250.20:FF:000011">
    <property type="entry name" value="MFS multidrug transporter, putative"/>
    <property type="match status" value="1"/>
</dbReference>